<dbReference type="Proteomes" id="UP000031599">
    <property type="component" value="Unassembled WGS sequence"/>
</dbReference>
<dbReference type="Gene3D" id="2.60.120.10">
    <property type="entry name" value="Jelly Rolls"/>
    <property type="match status" value="1"/>
</dbReference>
<comment type="caution">
    <text evidence="2">The sequence shown here is derived from an EMBL/GenBank/DDBJ whole genome shotgun (WGS) entry which is preliminary data.</text>
</comment>
<name>A0A0C1ZP55_9BACT</name>
<dbReference type="EMBL" id="JMCC02000003">
    <property type="protein sequence ID" value="KIG19329.1"/>
    <property type="molecule type" value="Genomic_DNA"/>
</dbReference>
<evidence type="ECO:0000259" key="1">
    <source>
        <dbReference type="Pfam" id="PF07883"/>
    </source>
</evidence>
<evidence type="ECO:0000313" key="2">
    <source>
        <dbReference type="EMBL" id="KIG19329.1"/>
    </source>
</evidence>
<feature type="domain" description="Cupin type-2" evidence="1">
    <location>
        <begin position="41"/>
        <end position="109"/>
    </location>
</feature>
<proteinExistence type="predicted"/>
<reference evidence="2 3" key="1">
    <citation type="submission" date="2014-12" db="EMBL/GenBank/DDBJ databases">
        <title>Genome assembly of Enhygromyxa salina DSM 15201.</title>
        <authorList>
            <person name="Sharma G."/>
            <person name="Subramanian S."/>
        </authorList>
    </citation>
    <scope>NUCLEOTIDE SEQUENCE [LARGE SCALE GENOMIC DNA]</scope>
    <source>
        <strain evidence="2 3">DSM 15201</strain>
    </source>
</reference>
<protein>
    <recommendedName>
        <fullName evidence="1">Cupin type-2 domain-containing protein</fullName>
    </recommendedName>
</protein>
<gene>
    <name evidence="2" type="ORF">DB30_03885</name>
</gene>
<sequence length="112" mass="12220">MEINSKGAPDPRENLFGGVGTVKVWNLLRRSAPPFTAVLACELDPGGRVGRHRQEEFPEIVIGIEGLGEAVVGKQQFGLRPGDVVHLPVGETLEIINHSDTARLQYLIIKAR</sequence>
<dbReference type="AlphaFoldDB" id="A0A0C1ZP55"/>
<evidence type="ECO:0000313" key="3">
    <source>
        <dbReference type="Proteomes" id="UP000031599"/>
    </source>
</evidence>
<accession>A0A0C1ZP55</accession>
<dbReference type="InterPro" id="IPR014710">
    <property type="entry name" value="RmlC-like_jellyroll"/>
</dbReference>
<dbReference type="RefSeq" id="WP_052546241.1">
    <property type="nucleotide sequence ID" value="NZ_JMCC02000003.1"/>
</dbReference>
<dbReference type="InterPro" id="IPR013096">
    <property type="entry name" value="Cupin_2"/>
</dbReference>
<dbReference type="SUPFAM" id="SSF51182">
    <property type="entry name" value="RmlC-like cupins"/>
    <property type="match status" value="1"/>
</dbReference>
<dbReference type="InterPro" id="IPR011051">
    <property type="entry name" value="RmlC_Cupin_sf"/>
</dbReference>
<organism evidence="2 3">
    <name type="scientific">Enhygromyxa salina</name>
    <dbReference type="NCBI Taxonomy" id="215803"/>
    <lineage>
        <taxon>Bacteria</taxon>
        <taxon>Pseudomonadati</taxon>
        <taxon>Myxococcota</taxon>
        <taxon>Polyangia</taxon>
        <taxon>Nannocystales</taxon>
        <taxon>Nannocystaceae</taxon>
        <taxon>Enhygromyxa</taxon>
    </lineage>
</organism>
<dbReference type="Pfam" id="PF07883">
    <property type="entry name" value="Cupin_2"/>
    <property type="match status" value="1"/>
</dbReference>